<dbReference type="SUPFAM" id="SSF103473">
    <property type="entry name" value="MFS general substrate transporter"/>
    <property type="match status" value="1"/>
</dbReference>
<feature type="transmembrane region" description="Helical" evidence="7">
    <location>
        <begin position="87"/>
        <end position="108"/>
    </location>
</feature>
<dbReference type="OrthoDB" id="2962993at2759"/>
<evidence type="ECO:0000259" key="8">
    <source>
        <dbReference type="PROSITE" id="PS50850"/>
    </source>
</evidence>
<dbReference type="Proteomes" id="UP000635477">
    <property type="component" value="Unassembled WGS sequence"/>
</dbReference>
<comment type="subcellular location">
    <subcellularLocation>
        <location evidence="1">Membrane</location>
        <topology evidence="1">Multi-pass membrane protein</topology>
    </subcellularLocation>
</comment>
<keyword evidence="6" id="KW-0325">Glycoprotein</keyword>
<feature type="transmembrane region" description="Helical" evidence="7">
    <location>
        <begin position="372"/>
        <end position="395"/>
    </location>
</feature>
<gene>
    <name evidence="9" type="ORF">FZEAL_1938</name>
</gene>
<reference evidence="9" key="2">
    <citation type="submission" date="2020-05" db="EMBL/GenBank/DDBJ databases">
        <authorList>
            <person name="Kim H.-S."/>
            <person name="Proctor R.H."/>
            <person name="Brown D.W."/>
        </authorList>
    </citation>
    <scope>NUCLEOTIDE SEQUENCE</scope>
    <source>
        <strain evidence="9">NRRL 22465</strain>
    </source>
</reference>
<dbReference type="InterPro" id="IPR011701">
    <property type="entry name" value="MFS"/>
</dbReference>
<feature type="domain" description="Major facilitator superfamily (MFS) profile" evidence="8">
    <location>
        <begin position="49"/>
        <end position="465"/>
    </location>
</feature>
<dbReference type="FunFam" id="1.20.1250.20:FF:000034">
    <property type="entry name" value="MFS general substrate transporter"/>
    <property type="match status" value="1"/>
</dbReference>
<evidence type="ECO:0000256" key="2">
    <source>
        <dbReference type="ARBA" id="ARBA00022448"/>
    </source>
</evidence>
<keyword evidence="5 7" id="KW-0472">Membrane</keyword>
<dbReference type="InterPro" id="IPR036259">
    <property type="entry name" value="MFS_trans_sf"/>
</dbReference>
<dbReference type="AlphaFoldDB" id="A0A8H4XN78"/>
<feature type="transmembrane region" description="Helical" evidence="7">
    <location>
        <begin position="145"/>
        <end position="163"/>
    </location>
</feature>
<dbReference type="Pfam" id="PF07690">
    <property type="entry name" value="MFS_1"/>
    <property type="match status" value="1"/>
</dbReference>
<feature type="transmembrane region" description="Helical" evidence="7">
    <location>
        <begin position="347"/>
        <end position="366"/>
    </location>
</feature>
<name>A0A8H4XN78_9HYPO</name>
<evidence type="ECO:0000256" key="4">
    <source>
        <dbReference type="ARBA" id="ARBA00022989"/>
    </source>
</evidence>
<evidence type="ECO:0000256" key="7">
    <source>
        <dbReference type="SAM" id="Phobius"/>
    </source>
</evidence>
<evidence type="ECO:0000256" key="1">
    <source>
        <dbReference type="ARBA" id="ARBA00004141"/>
    </source>
</evidence>
<sequence>MSDIDRKERFDDKASTHEVDLVNDPDAGLTEEERRDAEKKLVRKMDMKLVPWLCLLYLICFLDRTNIGNAKIAGLLDDVHMTTSQFNATLTIFYVSYAIFEPLANVLLKWSKPSIFIPAIMVLWGGCMLGMGFVHNYEGLMAARWFLGVTEAGLFPGINYYLSCWYKRSEFGTRAAWFFSAAALAGSFGGLLAAAIQKMDGVAGIAGWAWIFILEGLLTIFIGIASFWMVHDFPTEAKFLTEDERRRVLFRLASDKQSSAQQEDFKMKYLWQSLTDWKTYCGMLIYMGPLMPLYSFSVFLPTIIQNMAFTDKNSIIKNQLLSVPPYALAAIVTVCVGIYSDRINKRGIFNLCAAPIGLAGFIMLVASTNPAVQYTGCFLGTLGIYPVIPITISWVANNVEGVYKRGITLGFVIGWGNLNGVVSSNVFINAPRFYEGHGTILGFMFCGVFGGSLLMYAMLARENRKRLAGERDYLVEGKTEQEIHEMGDKRPDFIYTL</sequence>
<feature type="transmembrane region" description="Helical" evidence="7">
    <location>
        <begin position="208"/>
        <end position="230"/>
    </location>
</feature>
<feature type="transmembrane region" description="Helical" evidence="7">
    <location>
        <begin position="175"/>
        <end position="196"/>
    </location>
</feature>
<dbReference type="Gene3D" id="1.20.1250.20">
    <property type="entry name" value="MFS general substrate transporter like domains"/>
    <property type="match status" value="2"/>
</dbReference>
<dbReference type="InterPro" id="IPR020846">
    <property type="entry name" value="MFS_dom"/>
</dbReference>
<evidence type="ECO:0000256" key="6">
    <source>
        <dbReference type="ARBA" id="ARBA00023180"/>
    </source>
</evidence>
<dbReference type="PANTHER" id="PTHR43791">
    <property type="entry name" value="PERMEASE-RELATED"/>
    <property type="match status" value="1"/>
</dbReference>
<dbReference type="FunFam" id="1.20.1250.20:FF:000068">
    <property type="entry name" value="MFS general substrate transporter"/>
    <property type="match status" value="1"/>
</dbReference>
<evidence type="ECO:0000256" key="5">
    <source>
        <dbReference type="ARBA" id="ARBA00023136"/>
    </source>
</evidence>
<organism evidence="9 10">
    <name type="scientific">Fusarium zealandicum</name>
    <dbReference type="NCBI Taxonomy" id="1053134"/>
    <lineage>
        <taxon>Eukaryota</taxon>
        <taxon>Fungi</taxon>
        <taxon>Dikarya</taxon>
        <taxon>Ascomycota</taxon>
        <taxon>Pezizomycotina</taxon>
        <taxon>Sordariomycetes</taxon>
        <taxon>Hypocreomycetidae</taxon>
        <taxon>Hypocreales</taxon>
        <taxon>Nectriaceae</taxon>
        <taxon>Fusarium</taxon>
        <taxon>Fusarium staphyleae species complex</taxon>
    </lineage>
</organism>
<keyword evidence="3 7" id="KW-0812">Transmembrane</keyword>
<evidence type="ECO:0000256" key="3">
    <source>
        <dbReference type="ARBA" id="ARBA00022692"/>
    </source>
</evidence>
<feature type="transmembrane region" description="Helical" evidence="7">
    <location>
        <begin position="115"/>
        <end position="133"/>
    </location>
</feature>
<protein>
    <recommendedName>
        <fullName evidence="8">Major facilitator superfamily (MFS) profile domain-containing protein</fullName>
    </recommendedName>
</protein>
<dbReference type="PROSITE" id="PS50850">
    <property type="entry name" value="MFS"/>
    <property type="match status" value="1"/>
</dbReference>
<evidence type="ECO:0000313" key="9">
    <source>
        <dbReference type="EMBL" id="KAF4982420.1"/>
    </source>
</evidence>
<proteinExistence type="predicted"/>
<accession>A0A8H4XN78</accession>
<feature type="transmembrane region" description="Helical" evidence="7">
    <location>
        <begin position="440"/>
        <end position="459"/>
    </location>
</feature>
<keyword evidence="2" id="KW-0813">Transport</keyword>
<dbReference type="GO" id="GO:0022857">
    <property type="term" value="F:transmembrane transporter activity"/>
    <property type="evidence" value="ECO:0007669"/>
    <property type="project" value="InterPro"/>
</dbReference>
<reference evidence="9" key="1">
    <citation type="journal article" date="2020" name="BMC Genomics">
        <title>Correction to: Identification and distribution of gene clusters required for synthesis of sphingolipid metabolism inhibitors in diverse species of the filamentous fungus Fusarium.</title>
        <authorList>
            <person name="Kim H.S."/>
            <person name="Lohmar J.M."/>
            <person name="Busman M."/>
            <person name="Brown D.W."/>
            <person name="Naumann T.A."/>
            <person name="Divon H.H."/>
            <person name="Lysoe E."/>
            <person name="Uhlig S."/>
            <person name="Proctor R.H."/>
        </authorList>
    </citation>
    <scope>NUCLEOTIDE SEQUENCE</scope>
    <source>
        <strain evidence="9">NRRL 22465</strain>
    </source>
</reference>
<dbReference type="GO" id="GO:0016020">
    <property type="term" value="C:membrane"/>
    <property type="evidence" value="ECO:0007669"/>
    <property type="project" value="UniProtKB-SubCell"/>
</dbReference>
<feature type="transmembrane region" description="Helical" evidence="7">
    <location>
        <begin position="49"/>
        <end position="67"/>
    </location>
</feature>
<feature type="transmembrane region" description="Helical" evidence="7">
    <location>
        <begin position="323"/>
        <end position="340"/>
    </location>
</feature>
<feature type="transmembrane region" description="Helical" evidence="7">
    <location>
        <begin position="407"/>
        <end position="428"/>
    </location>
</feature>
<keyword evidence="10" id="KW-1185">Reference proteome</keyword>
<dbReference type="EMBL" id="JABEYC010000118">
    <property type="protein sequence ID" value="KAF4982420.1"/>
    <property type="molecule type" value="Genomic_DNA"/>
</dbReference>
<dbReference type="PANTHER" id="PTHR43791:SF19">
    <property type="entry name" value="TRANSPORTER, PUTATIVE (AFU_ORTHOLOGUE AFUA_1G01812)-RELATED"/>
    <property type="match status" value="1"/>
</dbReference>
<keyword evidence="4 7" id="KW-1133">Transmembrane helix</keyword>
<comment type="caution">
    <text evidence="9">The sequence shown here is derived from an EMBL/GenBank/DDBJ whole genome shotgun (WGS) entry which is preliminary data.</text>
</comment>
<feature type="transmembrane region" description="Helical" evidence="7">
    <location>
        <begin position="283"/>
        <end position="303"/>
    </location>
</feature>
<evidence type="ECO:0000313" key="10">
    <source>
        <dbReference type="Proteomes" id="UP000635477"/>
    </source>
</evidence>